<comment type="caution">
    <text evidence="3">The sequence shown here is derived from an EMBL/GenBank/DDBJ whole genome shotgun (WGS) entry which is preliminary data.</text>
</comment>
<dbReference type="AlphaFoldDB" id="A0A1Y2DI11"/>
<feature type="non-terminal residue" evidence="3">
    <location>
        <position position="1"/>
    </location>
</feature>
<feature type="transmembrane region" description="Helical" evidence="2">
    <location>
        <begin position="134"/>
        <end position="155"/>
    </location>
</feature>
<protein>
    <submittedName>
        <fullName evidence="3">Uncharacterized protein</fullName>
    </submittedName>
</protein>
<evidence type="ECO:0000256" key="2">
    <source>
        <dbReference type="SAM" id="Phobius"/>
    </source>
</evidence>
<keyword evidence="2" id="KW-1133">Transmembrane helix</keyword>
<feature type="region of interest" description="Disordered" evidence="1">
    <location>
        <begin position="1"/>
        <end position="27"/>
    </location>
</feature>
<dbReference type="Proteomes" id="UP000193689">
    <property type="component" value="Unassembled WGS sequence"/>
</dbReference>
<dbReference type="EMBL" id="MCFJ01000015">
    <property type="protein sequence ID" value="ORY58878.1"/>
    <property type="molecule type" value="Genomic_DNA"/>
</dbReference>
<organism evidence="3 4">
    <name type="scientific">Pseudomassariella vexata</name>
    <dbReference type="NCBI Taxonomy" id="1141098"/>
    <lineage>
        <taxon>Eukaryota</taxon>
        <taxon>Fungi</taxon>
        <taxon>Dikarya</taxon>
        <taxon>Ascomycota</taxon>
        <taxon>Pezizomycotina</taxon>
        <taxon>Sordariomycetes</taxon>
        <taxon>Xylariomycetidae</taxon>
        <taxon>Amphisphaeriales</taxon>
        <taxon>Pseudomassariaceae</taxon>
        <taxon>Pseudomassariella</taxon>
    </lineage>
</organism>
<evidence type="ECO:0000313" key="4">
    <source>
        <dbReference type="Proteomes" id="UP000193689"/>
    </source>
</evidence>
<feature type="non-terminal residue" evidence="3">
    <location>
        <position position="293"/>
    </location>
</feature>
<dbReference type="InParanoid" id="A0A1Y2DI11"/>
<reference evidence="3 4" key="1">
    <citation type="submission" date="2016-07" db="EMBL/GenBank/DDBJ databases">
        <title>Pervasive Adenine N6-methylation of Active Genes in Fungi.</title>
        <authorList>
            <consortium name="DOE Joint Genome Institute"/>
            <person name="Mondo S.J."/>
            <person name="Dannebaum R.O."/>
            <person name="Kuo R.C."/>
            <person name="Labutti K."/>
            <person name="Haridas S."/>
            <person name="Kuo A."/>
            <person name="Salamov A."/>
            <person name="Ahrendt S.R."/>
            <person name="Lipzen A."/>
            <person name="Sullivan W."/>
            <person name="Andreopoulos W.B."/>
            <person name="Clum A."/>
            <person name="Lindquist E."/>
            <person name="Daum C."/>
            <person name="Ramamoorthy G.K."/>
            <person name="Gryganskyi A."/>
            <person name="Culley D."/>
            <person name="Magnuson J.K."/>
            <person name="James T.Y."/>
            <person name="O'Malley M.A."/>
            <person name="Stajich J.E."/>
            <person name="Spatafora J.W."/>
            <person name="Visel A."/>
            <person name="Grigoriev I.V."/>
        </authorList>
    </citation>
    <scope>NUCLEOTIDE SEQUENCE [LARGE SCALE GENOMIC DNA]</scope>
    <source>
        <strain evidence="3 4">CBS 129021</strain>
    </source>
</reference>
<evidence type="ECO:0000313" key="3">
    <source>
        <dbReference type="EMBL" id="ORY58878.1"/>
    </source>
</evidence>
<keyword evidence="2" id="KW-0812">Transmembrane</keyword>
<sequence length="293" mass="31845">ASKASKPSEAETVKVPLDATAPTPVPVSSTITLSQTLNAPASTRPPPLHLPTRDPQTSFFSFHYNRGKAYINFYKTGLKAIFINRKLLTQTAQTLQPPPGLKGTGGALDATTTLQPTRAAMLLKERVRHDIGRVPIFGLMVFICGEFTPLLVLVFPKLTPYTCRIPAQVEKVRSNARQRREASLHALRYVDLTDAMALDKVAPGHIARSLGLGGTMWDKIGMDVPFAPTRAARAVRKIVEDDFMIRRGGGVNGLEGEEAVLAAEARGIDVQGKSLKEVRHMLGSWIAKTTKGD</sequence>
<feature type="compositionally biased region" description="Basic and acidic residues" evidence="1">
    <location>
        <begin position="1"/>
        <end position="12"/>
    </location>
</feature>
<name>A0A1Y2DI11_9PEZI</name>
<evidence type="ECO:0000256" key="1">
    <source>
        <dbReference type="SAM" id="MobiDB-lite"/>
    </source>
</evidence>
<dbReference type="OrthoDB" id="73691at2759"/>
<keyword evidence="4" id="KW-1185">Reference proteome</keyword>
<dbReference type="GeneID" id="63770896"/>
<accession>A0A1Y2DI11</accession>
<gene>
    <name evidence="3" type="ORF">BCR38DRAFT_314558</name>
</gene>
<keyword evidence="2" id="KW-0472">Membrane</keyword>
<dbReference type="RefSeq" id="XP_040711690.1">
    <property type="nucleotide sequence ID" value="XM_040854684.1"/>
</dbReference>
<proteinExistence type="predicted"/>